<accession>K0X3D0</accession>
<dbReference type="AlphaFoldDB" id="K0X3D0"/>
<dbReference type="SUPFAM" id="SSF52172">
    <property type="entry name" value="CheY-like"/>
    <property type="match status" value="1"/>
</dbReference>
<dbReference type="Proteomes" id="UP000006044">
    <property type="component" value="Unassembled WGS sequence"/>
</dbReference>
<dbReference type="HOGENOM" id="CLU_012339_0_0_10"/>
<dbReference type="PANTHER" id="PTHR43615">
    <property type="entry name" value="PHOSPHOENOLPYRUVATE SYNTHASE-RELATED"/>
    <property type="match status" value="1"/>
</dbReference>
<dbReference type="eggNOG" id="COG0745">
    <property type="taxonomic scope" value="Bacteria"/>
</dbReference>
<dbReference type="Gene3D" id="3.30.1490.20">
    <property type="entry name" value="ATP-grasp fold, A domain"/>
    <property type="match status" value="1"/>
</dbReference>
<dbReference type="InterPro" id="IPR011006">
    <property type="entry name" value="CheY-like_superfamily"/>
</dbReference>
<feature type="domain" description="Pyruvate phosphate dikinase AMP/ATP-binding" evidence="1">
    <location>
        <begin position="442"/>
        <end position="819"/>
    </location>
</feature>
<sequence>MKAGIDTKIMNRPNINQLYLKDTSFANLMQKRVFNVLLVASRYDAFIMEEDGRVEEQIYFEYVSLNLSSPPRVKQVTTNEEAFEELALKRYDLIITMPGVDCSETFTQAKAMKRLYPYIPIVVLTPFSHEVSRRIAKEDLSGVDYVFSWLGNVDLLVAIIKLIEDKMNAEVDITSVGVQLILLVEDSIRFYSSILPNLYNFVLKQSQIFSTEALNDHERMLRMRGRPKVMLARTYEEAMQIYEKYSGNMLGIVSDVSFVRAGEKDKKAGIKFCTYVRSCDPYLPLIIESSERENQKEAIKLNASFLDKNSKKLPVDLRKTILKNFGFGDFTFINPNTGEPIVTIKNLKDLQDNIDIIPDDSLYYHASRNHISRWLYSRAIFPMAEALQPRQITDLSEISEIRKLIFDAIVQYRKMKNRGVVAIFKRDRFDKYSNFARIGNGSLGGKGRGLAFIDAMIKRNPTFDNIEGVNVTVPKTVVLCTDIFDTFMESNNLYQIALSDISDEEILEHFLKAKLPEELKPDFLAFFDVVGKPIAVRSSSLLEDSHYQPFAGIYSTYMIPSLDDKNEMLRLLLDAIKAVYASVFYADSKAYMTATSNVIDQEKMAIILQEVVGTQYNDRYYPSFAGVGRSINYYPINDEKAEDGVVDLAIGLGKYIVDGGRSLRFSPRHPNKVLQTSTLDLALRDTQTRFYALDMNRGEKPFSIDDGFNLLKLSVRDAEKDNSLRLMVSTYDPVDQMIRDGYYDGGRKVVTFANILQHKAFPLASILDSMLTIGSREMGRPVEIEFAGNLVGPGNTPGTVYWLQIRPIVDMKEMLSDEVMDLPDERTILKSNTALGHGVMDNVSHIVYVKSSSFKSSNNVNIAREIEKINRTFTEREENYILVGPGRWGSSDSSLGIPVKWPHISSARLIVESALDNYRIEPSQGTHFFQNLTSFGVGYFTVNTFAGDGYYDESYLNELPAVYESESLRIVKFDAPVLIEINGRKGKGLVTKPGVEQIENK</sequence>
<dbReference type="GO" id="GO:0016301">
    <property type="term" value="F:kinase activity"/>
    <property type="evidence" value="ECO:0007669"/>
    <property type="project" value="InterPro"/>
</dbReference>
<dbReference type="EMBL" id="ADLE01000001">
    <property type="protein sequence ID" value="EJZ65838.1"/>
    <property type="molecule type" value="Genomic_DNA"/>
</dbReference>
<evidence type="ECO:0000259" key="1">
    <source>
        <dbReference type="Pfam" id="PF01326"/>
    </source>
</evidence>
<dbReference type="Gene3D" id="3.40.50.2300">
    <property type="match status" value="1"/>
</dbReference>
<comment type="caution">
    <text evidence="2">The sequence shown here is derived from an EMBL/GenBank/DDBJ whole genome shotgun (WGS) entry which is preliminary data.</text>
</comment>
<keyword evidence="3" id="KW-1185">Reference proteome</keyword>
<dbReference type="InterPro" id="IPR051549">
    <property type="entry name" value="PEP_Utilizing_Enz"/>
</dbReference>
<dbReference type="PATRIC" id="fig|742726.3.peg.2"/>
<dbReference type="Pfam" id="PF01326">
    <property type="entry name" value="PPDK_N"/>
    <property type="match status" value="1"/>
</dbReference>
<dbReference type="SUPFAM" id="SSF56059">
    <property type="entry name" value="Glutathione synthetase ATP-binding domain-like"/>
    <property type="match status" value="1"/>
</dbReference>
<protein>
    <recommendedName>
        <fullName evidence="1">Pyruvate phosphate dikinase AMP/ATP-binding domain-containing protein</fullName>
    </recommendedName>
</protein>
<dbReference type="GO" id="GO:0005524">
    <property type="term" value="F:ATP binding"/>
    <property type="evidence" value="ECO:0007669"/>
    <property type="project" value="InterPro"/>
</dbReference>
<gene>
    <name evidence="2" type="ORF">HMPREF9448_00007</name>
</gene>
<reference evidence="2 3" key="1">
    <citation type="submission" date="2012-08" db="EMBL/GenBank/DDBJ databases">
        <title>The Genome Sequence of Barnesiella intestinihominis YIT 11860.</title>
        <authorList>
            <consortium name="The Broad Institute Genome Sequencing Platform"/>
            <person name="Earl A."/>
            <person name="Ward D."/>
            <person name="Feldgarden M."/>
            <person name="Gevers D."/>
            <person name="Morotomi M."/>
            <person name="Walker B."/>
            <person name="Young S.K."/>
            <person name="Zeng Q."/>
            <person name="Gargeya S."/>
            <person name="Fitzgerald M."/>
            <person name="Haas B."/>
            <person name="Abouelleil A."/>
            <person name="Alvarado L."/>
            <person name="Arachchi H.M."/>
            <person name="Berlin A.M."/>
            <person name="Chapman S.B."/>
            <person name="Goldberg J."/>
            <person name="Griggs A."/>
            <person name="Gujja S."/>
            <person name="Hansen M."/>
            <person name="Howarth C."/>
            <person name="Imamovic A."/>
            <person name="Larimer J."/>
            <person name="McCowen C."/>
            <person name="Montmayeur A."/>
            <person name="Murphy C."/>
            <person name="Neiman D."/>
            <person name="Pearson M."/>
            <person name="Priest M."/>
            <person name="Roberts A."/>
            <person name="Saif S."/>
            <person name="Shea T."/>
            <person name="Sisk P."/>
            <person name="Sykes S."/>
            <person name="Wortman J."/>
            <person name="Nusbaum C."/>
            <person name="Birren B."/>
        </authorList>
    </citation>
    <scope>NUCLEOTIDE SEQUENCE [LARGE SCALE GENOMIC DNA]</scope>
    <source>
        <strain evidence="2 3">YIT 11860</strain>
    </source>
</reference>
<organism evidence="2 3">
    <name type="scientific">Barnesiella intestinihominis YIT 11860</name>
    <dbReference type="NCBI Taxonomy" id="742726"/>
    <lineage>
        <taxon>Bacteria</taxon>
        <taxon>Pseudomonadati</taxon>
        <taxon>Bacteroidota</taxon>
        <taxon>Bacteroidia</taxon>
        <taxon>Bacteroidales</taxon>
        <taxon>Barnesiellaceae</taxon>
        <taxon>Barnesiella</taxon>
    </lineage>
</organism>
<dbReference type="InterPro" id="IPR013815">
    <property type="entry name" value="ATP_grasp_subdomain_1"/>
</dbReference>
<proteinExistence type="predicted"/>
<evidence type="ECO:0000313" key="2">
    <source>
        <dbReference type="EMBL" id="EJZ65838.1"/>
    </source>
</evidence>
<dbReference type="STRING" id="742726.HMPREF9448_00007"/>
<evidence type="ECO:0000313" key="3">
    <source>
        <dbReference type="Proteomes" id="UP000006044"/>
    </source>
</evidence>
<name>K0X3D0_9BACT</name>
<dbReference type="PANTHER" id="PTHR43615:SF1">
    <property type="entry name" value="PPDK_N DOMAIN-CONTAINING PROTEIN"/>
    <property type="match status" value="1"/>
</dbReference>
<dbReference type="InterPro" id="IPR002192">
    <property type="entry name" value="PPDK_AMP/ATP-bd"/>
</dbReference>
<dbReference type="eggNOG" id="COG0574">
    <property type="taxonomic scope" value="Bacteria"/>
</dbReference>